<dbReference type="Proteomes" id="UP000028058">
    <property type="component" value="Unassembled WGS sequence"/>
</dbReference>
<comment type="caution">
    <text evidence="2">The sequence shown here is derived from an EMBL/GenBank/DDBJ whole genome shotgun (WGS) entry which is preliminary data.</text>
</comment>
<keyword evidence="3" id="KW-1185">Reference proteome</keyword>
<feature type="region of interest" description="Disordered" evidence="1">
    <location>
        <begin position="1"/>
        <end position="27"/>
    </location>
</feature>
<accession>A0A3M8EWP2</accession>
<evidence type="ECO:0000256" key="1">
    <source>
        <dbReference type="SAM" id="MobiDB-lite"/>
    </source>
</evidence>
<sequence length="262" mass="27573">MTSTSTPWFDRLTADGTSEGGAAAPDVTAEADEDATAEAVAVRALAARGITAHRHPDDAAGDTRLVIGRHQTGEGGLPLLSGPYLVIYLYSEADYEEITVTRPPVEGDRWEVIAGDGTGAECTLITRPAALFVECVEAIAEWVWVDSSLPTAGAVLRAALAKRGVTVHTDGMSPSYAIALEEGTSEMEVYSRPHLLVADHSPSVEHDPAGHTGWTVALHDGSGEPVGEPLYTGGDGRRPVDCTADSEAAAAFIADWLTARRR</sequence>
<protein>
    <submittedName>
        <fullName evidence="2">Uncharacterized protein</fullName>
    </submittedName>
</protein>
<dbReference type="OrthoDB" id="4125066at2"/>
<name>A0A3M8EWP2_9ACTN</name>
<evidence type="ECO:0000313" key="2">
    <source>
        <dbReference type="EMBL" id="RKM90943.1"/>
    </source>
</evidence>
<reference evidence="2 3" key="1">
    <citation type="journal article" date="2014" name="Genome Announc.">
        <title>Draft Genome Sequence of Streptomyces fradiae ATCC 19609, a Strain Highly Sensitive to Antibiotics.</title>
        <authorList>
            <person name="Bekker O.B."/>
            <person name="Klimina K.M."/>
            <person name="Vatlin A.A."/>
            <person name="Zakharevich N.V."/>
            <person name="Kasianov A.S."/>
            <person name="Danilenko V.N."/>
        </authorList>
    </citation>
    <scope>NUCLEOTIDE SEQUENCE [LARGE SCALE GENOMIC DNA]</scope>
    <source>
        <strain evidence="2 3">ATCC 19609</strain>
    </source>
</reference>
<dbReference type="RefSeq" id="WP_050364368.1">
    <property type="nucleotide sequence ID" value="NZ_JNAD02000020.1"/>
</dbReference>
<evidence type="ECO:0000313" key="3">
    <source>
        <dbReference type="Proteomes" id="UP000028058"/>
    </source>
</evidence>
<gene>
    <name evidence="2" type="ORF">SFRA_030395</name>
</gene>
<dbReference type="AlphaFoldDB" id="A0A3M8EWP2"/>
<proteinExistence type="predicted"/>
<organism evidence="2 3">
    <name type="scientific">Streptomyces xinghaiensis</name>
    <dbReference type="NCBI Taxonomy" id="1038928"/>
    <lineage>
        <taxon>Bacteria</taxon>
        <taxon>Bacillati</taxon>
        <taxon>Actinomycetota</taxon>
        <taxon>Actinomycetes</taxon>
        <taxon>Kitasatosporales</taxon>
        <taxon>Streptomycetaceae</taxon>
        <taxon>Streptomyces</taxon>
    </lineage>
</organism>
<dbReference type="EMBL" id="JNAD02000020">
    <property type="protein sequence ID" value="RKM90943.1"/>
    <property type="molecule type" value="Genomic_DNA"/>
</dbReference>